<evidence type="ECO:0000256" key="1">
    <source>
        <dbReference type="ARBA" id="ARBA00004141"/>
    </source>
</evidence>
<organism evidence="7 8">
    <name type="scientific">Paraurantiacibacter namhicola</name>
    <dbReference type="NCBI Taxonomy" id="645517"/>
    <lineage>
        <taxon>Bacteria</taxon>
        <taxon>Pseudomonadati</taxon>
        <taxon>Pseudomonadota</taxon>
        <taxon>Alphaproteobacteria</taxon>
        <taxon>Sphingomonadales</taxon>
        <taxon>Erythrobacteraceae</taxon>
        <taxon>Paraurantiacibacter</taxon>
    </lineage>
</organism>
<evidence type="ECO:0000256" key="5">
    <source>
        <dbReference type="SAM" id="Phobius"/>
    </source>
</evidence>
<dbReference type="Pfam" id="PF04932">
    <property type="entry name" value="Wzy_C"/>
    <property type="match status" value="1"/>
</dbReference>
<name>A0A1C7D619_9SPHN</name>
<feature type="transmembrane region" description="Helical" evidence="5">
    <location>
        <begin position="387"/>
        <end position="404"/>
    </location>
</feature>
<dbReference type="EMBL" id="CP016545">
    <property type="protein sequence ID" value="ANU06904.1"/>
    <property type="molecule type" value="Genomic_DNA"/>
</dbReference>
<accession>A0A1C7D619</accession>
<feature type="transmembrane region" description="Helical" evidence="5">
    <location>
        <begin position="240"/>
        <end position="256"/>
    </location>
</feature>
<keyword evidence="8" id="KW-1185">Reference proteome</keyword>
<comment type="subcellular location">
    <subcellularLocation>
        <location evidence="1">Membrane</location>
        <topology evidence="1">Multi-pass membrane protein</topology>
    </subcellularLocation>
</comment>
<keyword evidence="3 5" id="KW-1133">Transmembrane helix</keyword>
<keyword evidence="2 5" id="KW-0812">Transmembrane</keyword>
<dbReference type="PANTHER" id="PTHR37422:SF23">
    <property type="entry name" value="TEICHURONIC ACID BIOSYNTHESIS PROTEIN TUAE"/>
    <property type="match status" value="1"/>
</dbReference>
<dbReference type="GO" id="GO:0016020">
    <property type="term" value="C:membrane"/>
    <property type="evidence" value="ECO:0007669"/>
    <property type="project" value="UniProtKB-SubCell"/>
</dbReference>
<dbReference type="InterPro" id="IPR007016">
    <property type="entry name" value="O-antigen_ligase-rel_domated"/>
</dbReference>
<feature type="transmembrane region" description="Helical" evidence="5">
    <location>
        <begin position="217"/>
        <end position="234"/>
    </location>
</feature>
<feature type="transmembrane region" description="Helical" evidence="5">
    <location>
        <begin position="355"/>
        <end position="375"/>
    </location>
</feature>
<feature type="transmembrane region" description="Helical" evidence="5">
    <location>
        <begin position="12"/>
        <end position="31"/>
    </location>
</feature>
<dbReference type="STRING" id="645517.A6F65_00581"/>
<sequence>MADAAYSPQRYSARFFALSAFVAIAVVLGGGGTPVPLPELAVQVAALVLLASWPFLASGERGSPADPALYWLAAVLAAPPLLQLVPLPPSLWEALPGRAPAAASLAAAGQAGQWMPMSLTPARTLAYLLALLPPVIAMLLASMLGIRERLAMLGVIAALGVGAALFALAVWLGEWSPYGGGHRQWVSGLNANRNAAADLFLLALAALAAWSWRREASAARIAIPAAILALAILLTGSRTGIALLVAGALVFALLRWRHRLRALLVAVGAIAAGAAAMLVFAPGRFAPVAARFDATGDARADLWQDSWHAVSQFWPMGSGLGSFPVVIQASERLSAVDESWPNRAHNEYLEIALEAGLPGLLAIAIGLALVARIIWRAMSDDRIASALPAFTLAAFGIIALHSVVDYPLRALSLACLAGLAVGLSGNTGRIPPEKASKRDGT</sequence>
<dbReference type="KEGG" id="anh:A6F65_00581"/>
<proteinExistence type="predicted"/>
<dbReference type="AlphaFoldDB" id="A0A1C7D619"/>
<feature type="transmembrane region" description="Helical" evidence="5">
    <location>
        <begin position="263"/>
        <end position="281"/>
    </location>
</feature>
<dbReference type="PATRIC" id="fig|645517.4.peg.583"/>
<keyword evidence="7" id="KW-0436">Ligase</keyword>
<dbReference type="RefSeq" id="WP_083989170.1">
    <property type="nucleotide sequence ID" value="NZ_CP016545.1"/>
</dbReference>
<reference evidence="7 8" key="1">
    <citation type="submission" date="2016-07" db="EMBL/GenBank/DDBJ databases">
        <title>Complete genome sequence of Altererythrobacter namhicola JCM 16345T, containing esterase-encoding genes.</title>
        <authorList>
            <person name="Cheng H."/>
            <person name="Wu Y.-H."/>
            <person name="Jian S.-L."/>
            <person name="Huo Y.-Y."/>
            <person name="Wang C.-S."/>
            <person name="Xu X.-W."/>
        </authorList>
    </citation>
    <scope>NUCLEOTIDE SEQUENCE [LARGE SCALE GENOMIC DNA]</scope>
    <source>
        <strain evidence="7 8">JCM 16345</strain>
    </source>
</reference>
<dbReference type="PANTHER" id="PTHR37422">
    <property type="entry name" value="TEICHURONIC ACID BIOSYNTHESIS PROTEIN TUAE"/>
    <property type="match status" value="1"/>
</dbReference>
<feature type="transmembrane region" description="Helical" evidence="5">
    <location>
        <begin position="68"/>
        <end position="85"/>
    </location>
</feature>
<evidence type="ECO:0000313" key="7">
    <source>
        <dbReference type="EMBL" id="ANU06904.1"/>
    </source>
</evidence>
<evidence type="ECO:0000256" key="3">
    <source>
        <dbReference type="ARBA" id="ARBA00022989"/>
    </source>
</evidence>
<keyword evidence="4 5" id="KW-0472">Membrane</keyword>
<evidence type="ECO:0000256" key="4">
    <source>
        <dbReference type="ARBA" id="ARBA00023136"/>
    </source>
</evidence>
<dbReference type="OrthoDB" id="7628239at2"/>
<feature type="transmembrane region" description="Helical" evidence="5">
    <location>
        <begin position="153"/>
        <end position="173"/>
    </location>
</feature>
<feature type="domain" description="O-antigen ligase-related" evidence="6">
    <location>
        <begin position="225"/>
        <end position="363"/>
    </location>
</feature>
<feature type="transmembrane region" description="Helical" evidence="5">
    <location>
        <begin position="125"/>
        <end position="146"/>
    </location>
</feature>
<feature type="transmembrane region" description="Helical" evidence="5">
    <location>
        <begin position="193"/>
        <end position="210"/>
    </location>
</feature>
<dbReference type="InterPro" id="IPR051533">
    <property type="entry name" value="WaaL-like"/>
</dbReference>
<evidence type="ECO:0000313" key="8">
    <source>
        <dbReference type="Proteomes" id="UP000092698"/>
    </source>
</evidence>
<gene>
    <name evidence="7" type="ORF">A6F65_00581</name>
</gene>
<dbReference type="GO" id="GO:0016874">
    <property type="term" value="F:ligase activity"/>
    <property type="evidence" value="ECO:0007669"/>
    <property type="project" value="UniProtKB-KW"/>
</dbReference>
<feature type="transmembrane region" description="Helical" evidence="5">
    <location>
        <begin position="37"/>
        <end position="56"/>
    </location>
</feature>
<evidence type="ECO:0000259" key="6">
    <source>
        <dbReference type="Pfam" id="PF04932"/>
    </source>
</evidence>
<protein>
    <submittedName>
        <fullName evidence="7">O-Antigen ligase</fullName>
    </submittedName>
</protein>
<dbReference type="Proteomes" id="UP000092698">
    <property type="component" value="Chromosome"/>
</dbReference>
<feature type="transmembrane region" description="Helical" evidence="5">
    <location>
        <begin position="410"/>
        <end position="428"/>
    </location>
</feature>
<evidence type="ECO:0000256" key="2">
    <source>
        <dbReference type="ARBA" id="ARBA00022692"/>
    </source>
</evidence>